<protein>
    <submittedName>
        <fullName evidence="1">Uncharacterized protein</fullName>
    </submittedName>
</protein>
<keyword evidence="2" id="KW-1185">Reference proteome</keyword>
<accession>A0A061FXA1</accession>
<dbReference type="InParanoid" id="A0A061FXA1"/>
<sequence length="145" mass="17525">MKQFLDDGKDKRISYNFYIYHFTQFSLEDKIRKIEQQRQIRIGIYKSLVEKNKILVNEWIWRYKKERESLWRRVIIEKNGGEPTRLIPNTLCNRTTFTMWKNIVSPFTSSDPILDMVKVGIRMVAKTGEHILFWHNKQIGYLVLL</sequence>
<organism evidence="1 2">
    <name type="scientific">Theobroma cacao</name>
    <name type="common">Cacao</name>
    <name type="synonym">Cocoa</name>
    <dbReference type="NCBI Taxonomy" id="3641"/>
    <lineage>
        <taxon>Eukaryota</taxon>
        <taxon>Viridiplantae</taxon>
        <taxon>Streptophyta</taxon>
        <taxon>Embryophyta</taxon>
        <taxon>Tracheophyta</taxon>
        <taxon>Spermatophyta</taxon>
        <taxon>Magnoliopsida</taxon>
        <taxon>eudicotyledons</taxon>
        <taxon>Gunneridae</taxon>
        <taxon>Pentapetalae</taxon>
        <taxon>rosids</taxon>
        <taxon>malvids</taxon>
        <taxon>Malvales</taxon>
        <taxon>Malvaceae</taxon>
        <taxon>Byttnerioideae</taxon>
        <taxon>Theobroma</taxon>
    </lineage>
</organism>
<evidence type="ECO:0000313" key="1">
    <source>
        <dbReference type="EMBL" id="EOY21906.1"/>
    </source>
</evidence>
<dbReference type="Gramene" id="EOY21906">
    <property type="protein sequence ID" value="EOY21906"/>
    <property type="gene ID" value="TCM_014076"/>
</dbReference>
<proteinExistence type="predicted"/>
<dbReference type="EMBL" id="CM001881">
    <property type="protein sequence ID" value="EOY21906.1"/>
    <property type="molecule type" value="Genomic_DNA"/>
</dbReference>
<dbReference type="HOGENOM" id="CLU_1790389_0_0_1"/>
<name>A0A061FXA1_THECC</name>
<dbReference type="AlphaFoldDB" id="A0A061FXA1"/>
<gene>
    <name evidence="1" type="ORF">TCM_014076</name>
</gene>
<evidence type="ECO:0000313" key="2">
    <source>
        <dbReference type="Proteomes" id="UP000026915"/>
    </source>
</evidence>
<reference evidence="1 2" key="1">
    <citation type="journal article" date="2013" name="Genome Biol.">
        <title>The genome sequence of the most widely cultivated cacao type and its use to identify candidate genes regulating pod color.</title>
        <authorList>
            <person name="Motamayor J.C."/>
            <person name="Mockaitis K."/>
            <person name="Schmutz J."/>
            <person name="Haiminen N."/>
            <person name="Iii D.L."/>
            <person name="Cornejo O."/>
            <person name="Findley S.D."/>
            <person name="Zheng P."/>
            <person name="Utro F."/>
            <person name="Royaert S."/>
            <person name="Saski C."/>
            <person name="Jenkins J."/>
            <person name="Podicheti R."/>
            <person name="Zhao M."/>
            <person name="Scheffler B.E."/>
            <person name="Stack J.C."/>
            <person name="Feltus F.A."/>
            <person name="Mustiga G.M."/>
            <person name="Amores F."/>
            <person name="Phillips W."/>
            <person name="Marelli J.P."/>
            <person name="May G.D."/>
            <person name="Shapiro H."/>
            <person name="Ma J."/>
            <person name="Bustamante C.D."/>
            <person name="Schnell R.J."/>
            <person name="Main D."/>
            <person name="Gilbert D."/>
            <person name="Parida L."/>
            <person name="Kuhn D.N."/>
        </authorList>
    </citation>
    <scope>NUCLEOTIDE SEQUENCE [LARGE SCALE GENOMIC DNA]</scope>
    <source>
        <strain evidence="2">cv. Matina 1-6</strain>
    </source>
</reference>
<dbReference type="Proteomes" id="UP000026915">
    <property type="component" value="Chromosome 3"/>
</dbReference>